<comment type="caution">
    <text evidence="3">The sequence shown here is derived from an EMBL/GenBank/DDBJ whole genome shotgun (WGS) entry which is preliminary data.</text>
</comment>
<accession>A0A2V2V2I3</accession>
<feature type="compositionally biased region" description="Low complexity" evidence="2">
    <location>
        <begin position="41"/>
        <end position="56"/>
    </location>
</feature>
<feature type="coiled-coil region" evidence="1">
    <location>
        <begin position="448"/>
        <end position="480"/>
    </location>
</feature>
<sequence>MNLTDEDSSTYHSHGACTPISPSRTPEWQPVASEQNLDVFPSSASPVRSLLSSVSSTAEAQRKKQESPSVRSNYGDIHQLEFTMHPLPDLSTQGRESTKAGYLGLSNGERTDEHPHSGGNDDGTSSIEFAIDDESFRESKSPILSGFQFVQNPSVTFCEASAPSQCSGGDGDAKHTAEPTNKHGTNLANVYENNKYTQRRATETKKKAKEMLKISPWHLEEKTMNTSVHTGQTSVESGSLRHSGETEGDIQGANRLRRKERVEPRSQWSGRGSCASRKGERRSSHDEKSNSSLPAMPTRSASGDNRPRRRQVSNGTSSVRSHSSDFTPKRSLWASPRRGRAFLYPCRVQNSASMPRTQSAPLRAVVANSPALDRLRRRRTLESPQRGRIKEKEEILAMLDDEMENICNQVREYDMITEYEMLRSPFERLYHMNNRRDRDERRCRIYHYMKLEEAKKRLMAETEESAARRHERLLKREQRREELFDRLYCATPNRVNNSQLNSFQTTRSGASAVNNALFQRLYNEGVQSMAEKREKARRAELNREQKELEEALHARILARLELNTPPGRLLTPREREVEAEKIKYKLIQDPNQLREYLKTSRLSKKEEDAMAWRLSRQGYNSASKLAKQKEEKELRGCTFHPTTNKNFIIRGGWAAARYSKATVASLSRVKKEESKPSPVNSPQRSGSRVQKMACEQLYMKALKQRERQKTLAEEADKQKRLSLLKAKLKEDHHFRRRVELDPSLAQRFMASLVV</sequence>
<evidence type="ECO:0000313" key="4">
    <source>
        <dbReference type="Proteomes" id="UP000246121"/>
    </source>
</evidence>
<evidence type="ECO:0000313" key="3">
    <source>
        <dbReference type="EMBL" id="PWU90745.1"/>
    </source>
</evidence>
<name>A0A2V2V2I3_TRYCR</name>
<dbReference type="VEuPathDB" id="TriTrypDB:BCY84_10842"/>
<dbReference type="VEuPathDB" id="TriTrypDB:C3747_60g105"/>
<organism evidence="3 4">
    <name type="scientific">Trypanosoma cruzi</name>
    <dbReference type="NCBI Taxonomy" id="5693"/>
    <lineage>
        <taxon>Eukaryota</taxon>
        <taxon>Discoba</taxon>
        <taxon>Euglenozoa</taxon>
        <taxon>Kinetoplastea</taxon>
        <taxon>Metakinetoplastina</taxon>
        <taxon>Trypanosomatida</taxon>
        <taxon>Trypanosomatidae</taxon>
        <taxon>Trypanosoma</taxon>
        <taxon>Schizotrypanum</taxon>
    </lineage>
</organism>
<feature type="compositionally biased region" description="Polar residues" evidence="2">
    <location>
        <begin position="224"/>
        <end position="237"/>
    </location>
</feature>
<dbReference type="VEuPathDB" id="TriTrypDB:TcCLB.509733.30"/>
<feature type="compositionally biased region" description="Basic and acidic residues" evidence="2">
    <location>
        <begin position="200"/>
        <end position="223"/>
    </location>
</feature>
<protein>
    <submittedName>
        <fullName evidence="3">Uncharacterized protein</fullName>
    </submittedName>
</protein>
<reference evidence="3 4" key="1">
    <citation type="journal article" date="2018" name="Microb. Genom.">
        <title>Expanding an expanded genome: long-read sequencing of Trypanosoma cruzi.</title>
        <authorList>
            <person name="Berna L."/>
            <person name="Rodriguez M."/>
            <person name="Chiribao M.L."/>
            <person name="Parodi-Talice A."/>
            <person name="Pita S."/>
            <person name="Rijo G."/>
            <person name="Alvarez-Valin F."/>
            <person name="Robello C."/>
        </authorList>
    </citation>
    <scope>NUCLEOTIDE SEQUENCE [LARGE SCALE GENOMIC DNA]</scope>
    <source>
        <strain evidence="3 4">Dm28c</strain>
    </source>
</reference>
<gene>
    <name evidence="3" type="ORF">C4B63_48g147</name>
</gene>
<feature type="compositionally biased region" description="Basic and acidic residues" evidence="2">
    <location>
        <begin position="171"/>
        <end position="181"/>
    </location>
</feature>
<proteinExistence type="predicted"/>
<feature type="region of interest" description="Disordered" evidence="2">
    <location>
        <begin position="669"/>
        <end position="690"/>
    </location>
</feature>
<evidence type="ECO:0000256" key="2">
    <source>
        <dbReference type="SAM" id="MobiDB-lite"/>
    </source>
</evidence>
<keyword evidence="1" id="KW-0175">Coiled coil</keyword>
<feature type="compositionally biased region" description="Polar residues" evidence="2">
    <location>
        <begin position="312"/>
        <end position="326"/>
    </location>
</feature>
<feature type="compositionally biased region" description="Basic and acidic residues" evidence="2">
    <location>
        <begin position="277"/>
        <end position="289"/>
    </location>
</feature>
<feature type="compositionally biased region" description="Polar residues" evidence="2">
    <location>
        <begin position="677"/>
        <end position="688"/>
    </location>
</feature>
<dbReference type="VEuPathDB" id="TriTrypDB:TCDM_03211"/>
<dbReference type="VEuPathDB" id="TriTrypDB:C4B63_48g147"/>
<evidence type="ECO:0000256" key="1">
    <source>
        <dbReference type="SAM" id="Coils"/>
    </source>
</evidence>
<dbReference type="VEuPathDB" id="TriTrypDB:TCSYLVIO_004928"/>
<dbReference type="EMBL" id="PRFA01000048">
    <property type="protein sequence ID" value="PWU90745.1"/>
    <property type="molecule type" value="Genomic_DNA"/>
</dbReference>
<dbReference type="VEuPathDB" id="TriTrypDB:TcCLB.509599.90"/>
<dbReference type="VEuPathDB" id="TriTrypDB:TcBrA4_0016510"/>
<dbReference type="VEuPathDB" id="TriTrypDB:TcCL_NonESM05602"/>
<dbReference type="VEuPathDB" id="TriTrypDB:ECC02_001871"/>
<dbReference type="VEuPathDB" id="TriTrypDB:TcG_04807"/>
<feature type="compositionally biased region" description="Polar residues" evidence="2">
    <location>
        <begin position="182"/>
        <end position="196"/>
    </location>
</feature>
<dbReference type="AlphaFoldDB" id="A0A2V2V2I3"/>
<dbReference type="VEuPathDB" id="TriTrypDB:Tc_MARK_3673"/>
<feature type="region of interest" description="Disordered" evidence="2">
    <location>
        <begin position="160"/>
        <end position="332"/>
    </location>
</feature>
<feature type="compositionally biased region" description="Polar residues" evidence="2">
    <location>
        <begin position="20"/>
        <end position="36"/>
    </location>
</feature>
<dbReference type="Proteomes" id="UP000246121">
    <property type="component" value="Unassembled WGS sequence"/>
</dbReference>
<feature type="region of interest" description="Disordered" evidence="2">
    <location>
        <begin position="1"/>
        <end position="126"/>
    </location>
</feature>